<keyword evidence="12" id="KW-1185">Reference proteome</keyword>
<keyword evidence="7" id="KW-0547">Nucleotide-binding</keyword>
<dbReference type="OrthoDB" id="414641at2759"/>
<evidence type="ECO:0000256" key="1">
    <source>
        <dbReference type="ARBA" id="ARBA00004726"/>
    </source>
</evidence>
<organism evidence="11 12">
    <name type="scientific">Gonium pectorale</name>
    <name type="common">Green alga</name>
    <dbReference type="NCBI Taxonomy" id="33097"/>
    <lineage>
        <taxon>Eukaryota</taxon>
        <taxon>Viridiplantae</taxon>
        <taxon>Chlorophyta</taxon>
        <taxon>core chlorophytes</taxon>
        <taxon>Chlorophyceae</taxon>
        <taxon>CS clade</taxon>
        <taxon>Chlamydomonadales</taxon>
        <taxon>Volvocaceae</taxon>
        <taxon>Gonium</taxon>
    </lineage>
</organism>
<comment type="caution">
    <text evidence="11">The sequence shown here is derived from an EMBL/GenBank/DDBJ whole genome shotgun (WGS) entry which is preliminary data.</text>
</comment>
<sequence>MAAVLGWPDRLPLTAPQDRWRVLAGWSAACQAHANGSGSTTAVEPLPPRLRTLPFSLIRGMSPEEFVALLARDLGAAGVVAGRNYRFGFKAAGDADALLRLGHKYGMRVRIVDLVMLPDNDNDFDSGMLTSATDSAFAAGEPVIGGNDGSSGSGQLPAKCFPSRLPAGGQAFAGDASTDLDVEVPPRAAVAACSAGGGGDGGGCERVSSSRIRELLASGRVEAVEGLLGRKYRLVCRLGEGELAEAAAARVGSDHGGNDSTSWNGDGGGCESASALLVPYSAYQNQPPANGQYRALVRVLPADACGGGCEEALPSGLGDLRSAGAELAVTGAVDGASSAGSLLGPVCAMVVLGDAGMRVQLAGSGAVVERVASKGYLLLVDFDACE</sequence>
<evidence type="ECO:0000256" key="6">
    <source>
        <dbReference type="ARBA" id="ARBA00022695"/>
    </source>
</evidence>
<dbReference type="UniPathway" id="UPA00277">
    <property type="reaction ID" value="UER00407"/>
</dbReference>
<comment type="pathway">
    <text evidence="1">Cofactor biosynthesis; FAD biosynthesis; FAD from FMN: step 1/1.</text>
</comment>
<dbReference type="EMBL" id="LSYV01000006">
    <property type="protein sequence ID" value="KXZ54328.1"/>
    <property type="molecule type" value="Genomic_DNA"/>
</dbReference>
<name>A0A150GXB9_GONPE</name>
<dbReference type="Proteomes" id="UP000075714">
    <property type="component" value="Unassembled WGS sequence"/>
</dbReference>
<accession>A0A150GXB9</accession>
<evidence type="ECO:0000256" key="5">
    <source>
        <dbReference type="ARBA" id="ARBA00022679"/>
    </source>
</evidence>
<evidence type="ECO:0000256" key="4">
    <source>
        <dbReference type="ARBA" id="ARBA00022643"/>
    </source>
</evidence>
<evidence type="ECO:0000313" key="12">
    <source>
        <dbReference type="Proteomes" id="UP000075714"/>
    </source>
</evidence>
<dbReference type="GO" id="GO:0009231">
    <property type="term" value="P:riboflavin biosynthetic process"/>
    <property type="evidence" value="ECO:0007669"/>
    <property type="project" value="InterPro"/>
</dbReference>
<proteinExistence type="predicted"/>
<evidence type="ECO:0000256" key="3">
    <source>
        <dbReference type="ARBA" id="ARBA00022630"/>
    </source>
</evidence>
<dbReference type="SUPFAM" id="SSF52374">
    <property type="entry name" value="Nucleotidylyl transferase"/>
    <property type="match status" value="1"/>
</dbReference>
<dbReference type="GO" id="GO:0003919">
    <property type="term" value="F:FMN adenylyltransferase activity"/>
    <property type="evidence" value="ECO:0007669"/>
    <property type="project" value="UniProtKB-EC"/>
</dbReference>
<dbReference type="STRING" id="33097.A0A150GXB9"/>
<keyword evidence="6" id="KW-0548">Nucleotidyltransferase</keyword>
<protein>
    <recommendedName>
        <fullName evidence="2">FAD synthase</fullName>
        <ecNumber evidence="2">2.7.7.2</ecNumber>
    </recommendedName>
</protein>
<dbReference type="InterPro" id="IPR014729">
    <property type="entry name" value="Rossmann-like_a/b/a_fold"/>
</dbReference>
<evidence type="ECO:0000256" key="2">
    <source>
        <dbReference type="ARBA" id="ARBA00012393"/>
    </source>
</evidence>
<dbReference type="Pfam" id="PF06574">
    <property type="entry name" value="FAD_syn"/>
    <property type="match status" value="1"/>
</dbReference>
<dbReference type="Gene3D" id="3.40.50.620">
    <property type="entry name" value="HUPs"/>
    <property type="match status" value="1"/>
</dbReference>
<evidence type="ECO:0000256" key="8">
    <source>
        <dbReference type="ARBA" id="ARBA00022827"/>
    </source>
</evidence>
<keyword evidence="8" id="KW-0274">FAD</keyword>
<dbReference type="AlphaFoldDB" id="A0A150GXB9"/>
<keyword evidence="4" id="KW-0288">FMN</keyword>
<evidence type="ECO:0000259" key="10">
    <source>
        <dbReference type="Pfam" id="PF06574"/>
    </source>
</evidence>
<feature type="domain" description="FAD synthetase" evidence="10">
    <location>
        <begin position="59"/>
        <end position="116"/>
    </location>
</feature>
<evidence type="ECO:0000256" key="7">
    <source>
        <dbReference type="ARBA" id="ARBA00022741"/>
    </source>
</evidence>
<evidence type="ECO:0000313" key="11">
    <source>
        <dbReference type="EMBL" id="KXZ54328.1"/>
    </source>
</evidence>
<dbReference type="GO" id="GO:0006747">
    <property type="term" value="P:FAD biosynthetic process"/>
    <property type="evidence" value="ECO:0007669"/>
    <property type="project" value="UniProtKB-UniPathway"/>
</dbReference>
<dbReference type="EC" id="2.7.7.2" evidence="2"/>
<evidence type="ECO:0000256" key="9">
    <source>
        <dbReference type="ARBA" id="ARBA00022840"/>
    </source>
</evidence>
<reference evidence="12" key="1">
    <citation type="journal article" date="2016" name="Nat. Commun.">
        <title>The Gonium pectorale genome demonstrates co-option of cell cycle regulation during the evolution of multicellularity.</title>
        <authorList>
            <person name="Hanschen E.R."/>
            <person name="Marriage T.N."/>
            <person name="Ferris P.J."/>
            <person name="Hamaji T."/>
            <person name="Toyoda A."/>
            <person name="Fujiyama A."/>
            <person name="Neme R."/>
            <person name="Noguchi H."/>
            <person name="Minakuchi Y."/>
            <person name="Suzuki M."/>
            <person name="Kawai-Toyooka H."/>
            <person name="Smith D.R."/>
            <person name="Sparks H."/>
            <person name="Anderson J."/>
            <person name="Bakaric R."/>
            <person name="Luria V."/>
            <person name="Karger A."/>
            <person name="Kirschner M.W."/>
            <person name="Durand P.M."/>
            <person name="Michod R.E."/>
            <person name="Nozaki H."/>
            <person name="Olson B.J."/>
        </authorList>
    </citation>
    <scope>NUCLEOTIDE SEQUENCE [LARGE SCALE GENOMIC DNA]</scope>
    <source>
        <strain evidence="12">NIES-2863</strain>
    </source>
</reference>
<gene>
    <name evidence="11" type="ORF">GPECTOR_5g411</name>
</gene>
<keyword evidence="3" id="KW-0285">Flavoprotein</keyword>
<dbReference type="GO" id="GO:0005524">
    <property type="term" value="F:ATP binding"/>
    <property type="evidence" value="ECO:0007669"/>
    <property type="project" value="UniProtKB-KW"/>
</dbReference>
<dbReference type="InterPro" id="IPR015864">
    <property type="entry name" value="FAD_synthase"/>
</dbReference>
<keyword evidence="9" id="KW-0067">ATP-binding</keyword>
<keyword evidence="5" id="KW-0808">Transferase</keyword>